<dbReference type="CTD" id="5429"/>
<sequence>MVIEYMNNTVKQLKSLFEGMLCDLFCSPLHHVPRTPPLTLLHISASKFSDAPSAGGIAGFLSTDVSSSQSLFPTSQLSTQTPSELKTDSSEKQSSTIHSLFKKAAEKHRLKVTKDEDEEVEDKDSTGILPSSSFIKTADSQLEADNNVPVPSVVSHLKNVSDSSNSGMSSFFHKKRLERDSALTLNTPETELKPGPDNTHASEDTVAAVSDLEAKHSSSQQAPCEELRDETDFDPEANPPPFSVAKEDLMNCERCGQEVSVWEMPEHNDYHFALDLQKSLSSSAPSSSSSSNASLTPHRAQSTRGKTKTRGLSGPQPKRHRSQGGSAGTLDSFFKKT</sequence>
<feature type="compositionally biased region" description="Polar residues" evidence="7">
    <location>
        <begin position="72"/>
        <end position="84"/>
    </location>
</feature>
<evidence type="ECO:0000256" key="4">
    <source>
        <dbReference type="ARBA" id="ARBA00022763"/>
    </source>
</evidence>
<evidence type="ECO:0000256" key="2">
    <source>
        <dbReference type="ARBA" id="ARBA00022679"/>
    </source>
</evidence>
<evidence type="ECO:0000313" key="10">
    <source>
        <dbReference type="RefSeq" id="XP_010781527.1"/>
    </source>
</evidence>
<dbReference type="GO" id="GO:0006281">
    <property type="term" value="P:DNA repair"/>
    <property type="evidence" value="ECO:0007669"/>
    <property type="project" value="UniProtKB-KW"/>
</dbReference>
<proteinExistence type="predicted"/>
<dbReference type="GO" id="GO:0009314">
    <property type="term" value="P:response to radiation"/>
    <property type="evidence" value="ECO:0007669"/>
    <property type="project" value="TreeGrafter"/>
</dbReference>
<dbReference type="PANTHER" id="PTHR45873:SF1">
    <property type="entry name" value="DNA POLYMERASE ETA"/>
    <property type="match status" value="1"/>
</dbReference>
<protein>
    <submittedName>
        <fullName evidence="10">DNA polymerase eta</fullName>
    </submittedName>
</protein>
<evidence type="ECO:0000256" key="1">
    <source>
        <dbReference type="ARBA" id="ARBA00004123"/>
    </source>
</evidence>
<evidence type="ECO:0000313" key="9">
    <source>
        <dbReference type="Proteomes" id="UP000504611"/>
    </source>
</evidence>
<dbReference type="GO" id="GO:0042276">
    <property type="term" value="P:error-prone translesion synthesis"/>
    <property type="evidence" value="ECO:0007669"/>
    <property type="project" value="TreeGrafter"/>
</dbReference>
<keyword evidence="5" id="KW-0234">DNA repair</keyword>
<gene>
    <name evidence="10" type="primary">polh</name>
</gene>
<feature type="region of interest" description="Disordered" evidence="7">
    <location>
        <begin position="281"/>
        <end position="337"/>
    </location>
</feature>
<feature type="domain" description="UBZ3-type" evidence="8">
    <location>
        <begin position="245"/>
        <end position="279"/>
    </location>
</feature>
<evidence type="ECO:0000256" key="6">
    <source>
        <dbReference type="ARBA" id="ARBA00023242"/>
    </source>
</evidence>
<dbReference type="GO" id="GO:0005657">
    <property type="term" value="C:replication fork"/>
    <property type="evidence" value="ECO:0007669"/>
    <property type="project" value="TreeGrafter"/>
</dbReference>
<keyword evidence="6" id="KW-0539">Nucleus</keyword>
<dbReference type="PANTHER" id="PTHR45873">
    <property type="entry name" value="DNA POLYMERASE ETA"/>
    <property type="match status" value="1"/>
</dbReference>
<evidence type="ECO:0000256" key="7">
    <source>
        <dbReference type="SAM" id="MobiDB-lite"/>
    </source>
</evidence>
<accession>A0A6I9P015</accession>
<comment type="subcellular location">
    <subcellularLocation>
        <location evidence="1">Nucleus</location>
    </subcellularLocation>
</comment>
<dbReference type="Proteomes" id="UP000504611">
    <property type="component" value="Unplaced"/>
</dbReference>
<reference evidence="10" key="1">
    <citation type="submission" date="2025-08" db="UniProtKB">
        <authorList>
            <consortium name="RefSeq"/>
        </authorList>
    </citation>
    <scope>IDENTIFICATION</scope>
    <source>
        <tissue evidence="10">Muscle</tissue>
    </source>
</reference>
<feature type="compositionally biased region" description="Low complexity" evidence="7">
    <location>
        <begin position="281"/>
        <end position="295"/>
    </location>
</feature>
<dbReference type="KEGG" id="ncc:104955835"/>
<dbReference type="GeneID" id="104955835"/>
<evidence type="ECO:0000256" key="5">
    <source>
        <dbReference type="ARBA" id="ARBA00023204"/>
    </source>
</evidence>
<dbReference type="GO" id="GO:0035861">
    <property type="term" value="C:site of double-strand break"/>
    <property type="evidence" value="ECO:0007669"/>
    <property type="project" value="TreeGrafter"/>
</dbReference>
<feature type="region of interest" description="Disordered" evidence="7">
    <location>
        <begin position="211"/>
        <end position="245"/>
    </location>
</feature>
<dbReference type="GO" id="GO:0003887">
    <property type="term" value="F:DNA-directed DNA polymerase activity"/>
    <property type="evidence" value="ECO:0007669"/>
    <property type="project" value="TreeGrafter"/>
</dbReference>
<dbReference type="InterPro" id="IPR041298">
    <property type="entry name" value="UBZ3"/>
</dbReference>
<keyword evidence="3" id="KW-0479">Metal-binding</keyword>
<dbReference type="GO" id="GO:0046872">
    <property type="term" value="F:metal ion binding"/>
    <property type="evidence" value="ECO:0007669"/>
    <property type="project" value="UniProtKB-KW"/>
</dbReference>
<evidence type="ECO:0000256" key="3">
    <source>
        <dbReference type="ARBA" id="ARBA00022723"/>
    </source>
</evidence>
<dbReference type="GO" id="GO:0005634">
    <property type="term" value="C:nucleus"/>
    <property type="evidence" value="ECO:0007669"/>
    <property type="project" value="UniProtKB-SubCell"/>
</dbReference>
<dbReference type="Pfam" id="PF18439">
    <property type="entry name" value="zf_UBZ"/>
    <property type="match status" value="1"/>
</dbReference>
<dbReference type="PROSITE" id="PS51907">
    <property type="entry name" value="ZF_UBZ3"/>
    <property type="match status" value="1"/>
</dbReference>
<dbReference type="RefSeq" id="XP_010781527.1">
    <property type="nucleotide sequence ID" value="XM_010783225.1"/>
</dbReference>
<keyword evidence="2" id="KW-0808">Transferase</keyword>
<evidence type="ECO:0000259" key="8">
    <source>
        <dbReference type="PROSITE" id="PS51907"/>
    </source>
</evidence>
<feature type="region of interest" description="Disordered" evidence="7">
    <location>
        <begin position="72"/>
        <end position="97"/>
    </location>
</feature>
<dbReference type="OrthoDB" id="5723at2759"/>
<organism evidence="9 10">
    <name type="scientific">Notothenia coriiceps</name>
    <name type="common">black rockcod</name>
    <dbReference type="NCBI Taxonomy" id="8208"/>
    <lineage>
        <taxon>Eukaryota</taxon>
        <taxon>Metazoa</taxon>
        <taxon>Chordata</taxon>
        <taxon>Craniata</taxon>
        <taxon>Vertebrata</taxon>
        <taxon>Euteleostomi</taxon>
        <taxon>Actinopterygii</taxon>
        <taxon>Neopterygii</taxon>
        <taxon>Teleostei</taxon>
        <taxon>Neoteleostei</taxon>
        <taxon>Acanthomorphata</taxon>
        <taxon>Eupercaria</taxon>
        <taxon>Perciformes</taxon>
        <taxon>Notothenioidei</taxon>
        <taxon>Nototheniidae</taxon>
        <taxon>Notothenia</taxon>
    </lineage>
</organism>
<keyword evidence="9" id="KW-1185">Reference proteome</keyword>
<dbReference type="AlphaFoldDB" id="A0A6I9P015"/>
<dbReference type="InterPro" id="IPR052230">
    <property type="entry name" value="DNA_polymerase_eta"/>
</dbReference>
<keyword evidence="4" id="KW-0227">DNA damage</keyword>
<name>A0A6I9P015_9TELE</name>
<feature type="region of interest" description="Disordered" evidence="7">
    <location>
        <begin position="112"/>
        <end position="132"/>
    </location>
</feature>